<evidence type="ECO:0000313" key="5">
    <source>
        <dbReference type="Proteomes" id="UP000680020"/>
    </source>
</evidence>
<comment type="similarity">
    <text evidence="1">Belongs to the MlaA family.</text>
</comment>
<comment type="caution">
    <text evidence="4">The sequence shown here is derived from an EMBL/GenBank/DDBJ whole genome shotgun (WGS) entry which is preliminary data.</text>
</comment>
<dbReference type="PANTHER" id="PTHR30035">
    <property type="entry name" value="LIPOPROTEIN VACJ-RELATED"/>
    <property type="match status" value="1"/>
</dbReference>
<evidence type="ECO:0000256" key="2">
    <source>
        <dbReference type="ARBA" id="ARBA00022729"/>
    </source>
</evidence>
<keyword evidence="2 3" id="KW-0732">Signal</keyword>
<feature type="signal peptide" evidence="3">
    <location>
        <begin position="1"/>
        <end position="23"/>
    </location>
</feature>
<accession>A0AB35BZX0</accession>
<reference evidence="4" key="1">
    <citation type="submission" date="2021-03" db="EMBL/GenBank/DDBJ databases">
        <title>Identification and antibiotic profiling of Wohlfahrtiimonas chitiniclastica, an underestimated human pathogen.</title>
        <authorList>
            <person name="Kopf A."/>
            <person name="Bunk B."/>
            <person name="Coldewey S."/>
            <person name="Gunzer F."/>
            <person name="Riedel T."/>
            <person name="Schroettner P."/>
        </authorList>
    </citation>
    <scope>NUCLEOTIDE SEQUENCE</scope>
    <source>
        <strain evidence="4">DSM 100917</strain>
    </source>
</reference>
<protein>
    <submittedName>
        <fullName evidence="4">VacJ family lipoprotein</fullName>
    </submittedName>
</protein>
<dbReference type="RefSeq" id="WP_018122631.1">
    <property type="nucleotide sequence ID" value="NZ_CP115969.1"/>
</dbReference>
<dbReference type="PRINTS" id="PR01805">
    <property type="entry name" value="VACJLIPOPROT"/>
</dbReference>
<evidence type="ECO:0000256" key="1">
    <source>
        <dbReference type="ARBA" id="ARBA00010634"/>
    </source>
</evidence>
<dbReference type="InterPro" id="IPR007428">
    <property type="entry name" value="MlaA"/>
</dbReference>
<feature type="chain" id="PRO_5044313991" evidence="3">
    <location>
        <begin position="24"/>
        <end position="250"/>
    </location>
</feature>
<organism evidence="4 5">
    <name type="scientific">Wohlfahrtiimonas chitiniclastica</name>
    <dbReference type="NCBI Taxonomy" id="400946"/>
    <lineage>
        <taxon>Bacteria</taxon>
        <taxon>Pseudomonadati</taxon>
        <taxon>Pseudomonadota</taxon>
        <taxon>Gammaproteobacteria</taxon>
        <taxon>Cardiobacteriales</taxon>
        <taxon>Ignatzschineriaceae</taxon>
        <taxon>Wohlfahrtiimonas</taxon>
    </lineage>
</organism>
<dbReference type="GO" id="GO:0016020">
    <property type="term" value="C:membrane"/>
    <property type="evidence" value="ECO:0007669"/>
    <property type="project" value="InterPro"/>
</dbReference>
<dbReference type="PROSITE" id="PS51257">
    <property type="entry name" value="PROKAR_LIPOPROTEIN"/>
    <property type="match status" value="1"/>
</dbReference>
<evidence type="ECO:0000256" key="3">
    <source>
        <dbReference type="SAM" id="SignalP"/>
    </source>
</evidence>
<evidence type="ECO:0000313" key="4">
    <source>
        <dbReference type="EMBL" id="MBS7824646.1"/>
    </source>
</evidence>
<dbReference type="GO" id="GO:0120010">
    <property type="term" value="P:intermembrane phospholipid transfer"/>
    <property type="evidence" value="ECO:0007669"/>
    <property type="project" value="TreeGrafter"/>
</dbReference>
<dbReference type="PANTHER" id="PTHR30035:SF3">
    <property type="entry name" value="INTERMEMBRANE PHOSPHOLIPID TRANSPORT SYSTEM LIPOPROTEIN MLAA"/>
    <property type="match status" value="1"/>
</dbReference>
<keyword evidence="4" id="KW-0449">Lipoprotein</keyword>
<proteinExistence type="inferred from homology"/>
<dbReference type="Pfam" id="PF04333">
    <property type="entry name" value="MlaA"/>
    <property type="match status" value="1"/>
</dbReference>
<dbReference type="EMBL" id="JAGIBU010000003">
    <property type="protein sequence ID" value="MBS7824646.1"/>
    <property type="molecule type" value="Genomic_DNA"/>
</dbReference>
<sequence length="250" mass="27936">MTKLTTLLLGTLILAGCAGSNPADPYESYNRKVYAFNTTVDEVLLKPVATGYRAITPGLMREGVSNAFNNITEPRNVVNNLLQGKPVAALESMHRFVFNSTFGLAGLIDLTHTFKLPEYQQADFGMTLAYYGWKDTNYFLLPFLPPRTMRDQVGFGVDVFATNPKGYFIDFKTEVALAAVDAVNARSELLSADNISKKISLDNYTFQREAVLQYRNNQLRKAGIDIPEKSYDDDDEEFSIADIARQNAEQ</sequence>
<dbReference type="AlphaFoldDB" id="A0AB35BZX0"/>
<gene>
    <name evidence="4" type="ORF">J7561_05435</name>
</gene>
<name>A0AB35BZX0_9GAMM</name>
<dbReference type="Proteomes" id="UP000680020">
    <property type="component" value="Unassembled WGS sequence"/>
</dbReference>